<sequence length="186" mass="21306">MPQHYKKHLKYLNGFIQSPRSIGTLIPSSPTLCKAMIAEMDWQQADLKVAELGAGDGVLTKHLLKAMSEDSKLCAYEINPLFFEDLDHIDDARLHVCKISAEKLDQPFNVIFSCLPFLSLPLRVSLKILQSVMKILQKTGGCFVLFQYTQKMERVLSRYFDWERKLVMKNFPPAYVYRCTPKGISS</sequence>
<evidence type="ECO:0000313" key="2">
    <source>
        <dbReference type="Proteomes" id="UP000829542"/>
    </source>
</evidence>
<gene>
    <name evidence="1" type="ORF">MMG00_05090</name>
</gene>
<dbReference type="CDD" id="cd02440">
    <property type="entry name" value="AdoMet_MTases"/>
    <property type="match status" value="1"/>
</dbReference>
<dbReference type="GO" id="GO:0032259">
    <property type="term" value="P:methylation"/>
    <property type="evidence" value="ECO:0007669"/>
    <property type="project" value="UniProtKB-KW"/>
</dbReference>
<dbReference type="EMBL" id="CP093379">
    <property type="protein sequence ID" value="UNM97229.1"/>
    <property type="molecule type" value="Genomic_DNA"/>
</dbReference>
<name>A0ABY3X303_9GAMM</name>
<reference evidence="1 2" key="1">
    <citation type="submission" date="2022-03" db="EMBL/GenBank/DDBJ databases">
        <title>Ignatzschineria rhizosphaerae HR5S32.</title>
        <authorList>
            <person name="Sun J.Q."/>
            <person name="Feng J.Y."/>
        </authorList>
    </citation>
    <scope>NUCLEOTIDE SEQUENCE [LARGE SCALE GENOMIC DNA]</scope>
    <source>
        <strain evidence="1 2">HR5S32</strain>
    </source>
</reference>
<evidence type="ECO:0000313" key="1">
    <source>
        <dbReference type="EMBL" id="UNM97229.1"/>
    </source>
</evidence>
<dbReference type="Proteomes" id="UP000829542">
    <property type="component" value="Chromosome"/>
</dbReference>
<dbReference type="InterPro" id="IPR029063">
    <property type="entry name" value="SAM-dependent_MTases_sf"/>
</dbReference>
<dbReference type="Gene3D" id="3.40.50.150">
    <property type="entry name" value="Vaccinia Virus protein VP39"/>
    <property type="match status" value="1"/>
</dbReference>
<dbReference type="GO" id="GO:0008168">
    <property type="term" value="F:methyltransferase activity"/>
    <property type="evidence" value="ECO:0007669"/>
    <property type="project" value="UniProtKB-KW"/>
</dbReference>
<organism evidence="1 2">
    <name type="scientific">Ignatzschineria rhizosphaerae</name>
    <dbReference type="NCBI Taxonomy" id="2923279"/>
    <lineage>
        <taxon>Bacteria</taxon>
        <taxon>Pseudomonadati</taxon>
        <taxon>Pseudomonadota</taxon>
        <taxon>Gammaproteobacteria</taxon>
        <taxon>Cardiobacteriales</taxon>
        <taxon>Ignatzschineriaceae</taxon>
        <taxon>Ignatzschineria</taxon>
    </lineage>
</organism>
<dbReference type="RefSeq" id="WP_242152336.1">
    <property type="nucleotide sequence ID" value="NZ_CP093379.1"/>
</dbReference>
<protein>
    <submittedName>
        <fullName evidence="1">Methyltransferase</fullName>
    </submittedName>
</protein>
<dbReference type="SUPFAM" id="SSF53335">
    <property type="entry name" value="S-adenosyl-L-methionine-dependent methyltransferases"/>
    <property type="match status" value="1"/>
</dbReference>
<accession>A0ABY3X303</accession>
<keyword evidence="2" id="KW-1185">Reference proteome</keyword>
<keyword evidence="1" id="KW-0808">Transferase</keyword>
<keyword evidence="1" id="KW-0489">Methyltransferase</keyword>
<proteinExistence type="predicted"/>